<dbReference type="GeneTree" id="ENSGT00390000015236"/>
<evidence type="ECO:0000313" key="3">
    <source>
        <dbReference type="Proteomes" id="UP000472263"/>
    </source>
</evidence>
<dbReference type="Proteomes" id="UP000472263">
    <property type="component" value="Chromosome 16"/>
</dbReference>
<accession>A0A667ZKE4</accession>
<reference evidence="2" key="3">
    <citation type="submission" date="2025-09" db="UniProtKB">
        <authorList>
            <consortium name="Ensembl"/>
        </authorList>
    </citation>
    <scope>IDENTIFICATION</scope>
</reference>
<dbReference type="InterPro" id="IPR027886">
    <property type="entry name" value="SPMIP4"/>
</dbReference>
<dbReference type="GO" id="GO:0005813">
    <property type="term" value="C:centrosome"/>
    <property type="evidence" value="ECO:0007669"/>
    <property type="project" value="TreeGrafter"/>
</dbReference>
<name>A0A667ZKE4_9TELE</name>
<dbReference type="Ensembl" id="ENSMMDT00005044271.1">
    <property type="protein sequence ID" value="ENSMMDP00005043395.1"/>
    <property type="gene ID" value="ENSMMDG00005019971.1"/>
</dbReference>
<reference evidence="2" key="1">
    <citation type="submission" date="2019-06" db="EMBL/GenBank/DDBJ databases">
        <authorList>
            <consortium name="Wellcome Sanger Institute Data Sharing"/>
        </authorList>
    </citation>
    <scope>NUCLEOTIDE SEQUENCE [LARGE SCALE GENOMIC DNA]</scope>
</reference>
<dbReference type="PANTHER" id="PTHR31393:SF2">
    <property type="entry name" value="CHROMOSOME 7 OPEN READING FRAME 31"/>
    <property type="match status" value="1"/>
</dbReference>
<dbReference type="AlphaFoldDB" id="A0A667ZKE4"/>
<dbReference type="Pfam" id="PF15093">
    <property type="entry name" value="SPMIP4-like"/>
    <property type="match status" value="1"/>
</dbReference>
<evidence type="ECO:0000313" key="2">
    <source>
        <dbReference type="Ensembl" id="ENSMMDP00005043395.1"/>
    </source>
</evidence>
<organism evidence="2 3">
    <name type="scientific">Myripristis murdjan</name>
    <name type="common">pinecone soldierfish</name>
    <dbReference type="NCBI Taxonomy" id="586833"/>
    <lineage>
        <taxon>Eukaryota</taxon>
        <taxon>Metazoa</taxon>
        <taxon>Chordata</taxon>
        <taxon>Craniata</taxon>
        <taxon>Vertebrata</taxon>
        <taxon>Euteleostomi</taxon>
        <taxon>Actinopterygii</taxon>
        <taxon>Neopterygii</taxon>
        <taxon>Teleostei</taxon>
        <taxon>Neoteleostei</taxon>
        <taxon>Acanthomorphata</taxon>
        <taxon>Holocentriformes</taxon>
        <taxon>Holocentridae</taxon>
        <taxon>Myripristis</taxon>
    </lineage>
</organism>
<proteinExistence type="predicted"/>
<reference evidence="2" key="2">
    <citation type="submission" date="2025-08" db="UniProtKB">
        <authorList>
            <consortium name="Ensembl"/>
        </authorList>
    </citation>
    <scope>IDENTIFICATION</scope>
</reference>
<evidence type="ECO:0000256" key="1">
    <source>
        <dbReference type="SAM" id="MobiDB-lite"/>
    </source>
</evidence>
<feature type="region of interest" description="Disordered" evidence="1">
    <location>
        <begin position="226"/>
        <end position="291"/>
    </location>
</feature>
<keyword evidence="3" id="KW-1185">Reference proteome</keyword>
<dbReference type="PANTHER" id="PTHR31393">
    <property type="entry name" value="C5ORF31"/>
    <property type="match status" value="1"/>
</dbReference>
<sequence>MVPTPLINENHFRVSQSSLFSQMHNIGNIYFFCLPHTLTHFISNVFYRHDREKMIKAAIPKEHPYSSHIPRFAMFPSFHSPDDPETGVRAASQHVLNPLIPASAPEVTVLRKTIGDPYRHEILVKPMTTRRKAVMWTGEHGFVDHTKPVRKKGRVLHPGPPKIVFPNPKLRKWDVSLSERTANMLKNVERTHWLTSYQMDYTETSYPVFVPSKPREGRRRQNAYRDPIKPAEPLNPNPAAIPLPNQGSTPASIPECRPQEITAKHNETPDPNPKHHSQTNKNSEDEISEKENCKVRFDETHREDFKVGSNPFSLSRLALAKDQAVIGSDTEVLQRAALEQERLQKVNELPRSISNPCMLPRPPALPYTHPVGGERAALGRCFPSLRDLQDSFSESEVHRSFNSSIVGAAVDLRDNICMGRKHNFYGVNCSYLHG</sequence>
<protein>
    <submittedName>
        <fullName evidence="2">Uncharacterized protein</fullName>
    </submittedName>
</protein>